<dbReference type="InterPro" id="IPR000601">
    <property type="entry name" value="PKD_dom"/>
</dbReference>
<evidence type="ECO:0000256" key="6">
    <source>
        <dbReference type="RuleBase" id="RU003355"/>
    </source>
</evidence>
<dbReference type="PROSITE" id="PS00138">
    <property type="entry name" value="SUBTILASE_SER"/>
    <property type="match status" value="1"/>
</dbReference>
<accession>A0A1I7GWD3</accession>
<dbReference type="InterPro" id="IPR051048">
    <property type="entry name" value="Peptidase_S8/S53_subtilisin"/>
</dbReference>
<dbReference type="GO" id="GO:0006508">
    <property type="term" value="P:proteolysis"/>
    <property type="evidence" value="ECO:0007669"/>
    <property type="project" value="UniProtKB-KW"/>
</dbReference>
<dbReference type="OrthoDB" id="9813435at2"/>
<dbReference type="Pfam" id="PF18911">
    <property type="entry name" value="PKD_4"/>
    <property type="match status" value="1"/>
</dbReference>
<feature type="chain" id="PRO_5010278840" evidence="7">
    <location>
        <begin position="28"/>
        <end position="1092"/>
    </location>
</feature>
<dbReference type="Gene3D" id="2.60.40.10">
    <property type="entry name" value="Immunoglobulins"/>
    <property type="match status" value="1"/>
</dbReference>
<dbReference type="InterPro" id="IPR026444">
    <property type="entry name" value="Secre_tail"/>
</dbReference>
<dbReference type="SUPFAM" id="SSF49299">
    <property type="entry name" value="PKD domain"/>
    <property type="match status" value="1"/>
</dbReference>
<evidence type="ECO:0000259" key="8">
    <source>
        <dbReference type="PROSITE" id="PS50093"/>
    </source>
</evidence>
<keyword evidence="2 5" id="KW-0645">Protease</keyword>
<dbReference type="AlphaFoldDB" id="A0A1I7GWD3"/>
<keyword evidence="10" id="KW-1185">Reference proteome</keyword>
<dbReference type="STRING" id="388950.GCA_001611675_00413"/>
<dbReference type="Pfam" id="PF18962">
    <property type="entry name" value="Por_Secre_tail"/>
    <property type="match status" value="1"/>
</dbReference>
<dbReference type="InterPro" id="IPR023827">
    <property type="entry name" value="Peptidase_S8_Asp-AS"/>
</dbReference>
<dbReference type="Pfam" id="PF00082">
    <property type="entry name" value="Peptidase_S8"/>
    <property type="match status" value="1"/>
</dbReference>
<dbReference type="GO" id="GO:0004252">
    <property type="term" value="F:serine-type endopeptidase activity"/>
    <property type="evidence" value="ECO:0007669"/>
    <property type="project" value="UniProtKB-UniRule"/>
</dbReference>
<gene>
    <name evidence="9" type="ORF">SAMN04487941_1317</name>
</gene>
<keyword evidence="7" id="KW-0732">Signal</keyword>
<feature type="active site" description="Charge relay system" evidence="5">
    <location>
        <position position="177"/>
    </location>
</feature>
<dbReference type="RefSeq" id="WP_082815099.1">
    <property type="nucleotide sequence ID" value="NZ_BMXC01000001.1"/>
</dbReference>
<evidence type="ECO:0000313" key="9">
    <source>
        <dbReference type="EMBL" id="SFU52732.1"/>
    </source>
</evidence>
<evidence type="ECO:0000256" key="1">
    <source>
        <dbReference type="ARBA" id="ARBA00011073"/>
    </source>
</evidence>
<dbReference type="SMART" id="SM00089">
    <property type="entry name" value="PKD"/>
    <property type="match status" value="1"/>
</dbReference>
<dbReference type="InterPro" id="IPR036852">
    <property type="entry name" value="Peptidase_S8/S53_dom_sf"/>
</dbReference>
<feature type="active site" description="Charge relay system" evidence="5">
    <location>
        <position position="237"/>
    </location>
</feature>
<dbReference type="InterPro" id="IPR035986">
    <property type="entry name" value="PKD_dom_sf"/>
</dbReference>
<comment type="similarity">
    <text evidence="1 5 6">Belongs to the peptidase S8 family.</text>
</comment>
<evidence type="ECO:0000313" key="10">
    <source>
        <dbReference type="Proteomes" id="UP000182491"/>
    </source>
</evidence>
<dbReference type="InterPro" id="IPR013783">
    <property type="entry name" value="Ig-like_fold"/>
</dbReference>
<dbReference type="PANTHER" id="PTHR43399">
    <property type="entry name" value="SUBTILISIN-RELATED"/>
    <property type="match status" value="1"/>
</dbReference>
<proteinExistence type="inferred from homology"/>
<dbReference type="InterPro" id="IPR023828">
    <property type="entry name" value="Peptidase_S8_Ser-AS"/>
</dbReference>
<dbReference type="PRINTS" id="PR00723">
    <property type="entry name" value="SUBTILISIN"/>
</dbReference>
<dbReference type="SUPFAM" id="SSF52743">
    <property type="entry name" value="Subtilisin-like"/>
    <property type="match status" value="1"/>
</dbReference>
<name>A0A1I7GWD3_9BACT</name>
<dbReference type="InterPro" id="IPR022409">
    <property type="entry name" value="PKD/Chitinase_dom"/>
</dbReference>
<organism evidence="9 10">
    <name type="scientific">Pontibacter akesuensis</name>
    <dbReference type="NCBI Taxonomy" id="388950"/>
    <lineage>
        <taxon>Bacteria</taxon>
        <taxon>Pseudomonadati</taxon>
        <taxon>Bacteroidota</taxon>
        <taxon>Cytophagia</taxon>
        <taxon>Cytophagales</taxon>
        <taxon>Hymenobacteraceae</taxon>
        <taxon>Pontibacter</taxon>
    </lineage>
</organism>
<dbReference type="PROSITE" id="PS50093">
    <property type="entry name" value="PKD"/>
    <property type="match status" value="1"/>
</dbReference>
<evidence type="ECO:0000256" key="4">
    <source>
        <dbReference type="ARBA" id="ARBA00022825"/>
    </source>
</evidence>
<dbReference type="InterPro" id="IPR015500">
    <property type="entry name" value="Peptidase_S8_subtilisin-rel"/>
</dbReference>
<dbReference type="CDD" id="cd00146">
    <property type="entry name" value="PKD"/>
    <property type="match status" value="1"/>
</dbReference>
<protein>
    <submittedName>
        <fullName evidence="9">Por secretion system C-terminal sorting domain-containing protein</fullName>
    </submittedName>
</protein>
<dbReference type="NCBIfam" id="TIGR04183">
    <property type="entry name" value="Por_Secre_tail"/>
    <property type="match status" value="1"/>
</dbReference>
<dbReference type="PANTHER" id="PTHR43399:SF4">
    <property type="entry name" value="CELL WALL-ASSOCIATED PROTEASE"/>
    <property type="match status" value="1"/>
</dbReference>
<sequence>MFLLPLLLKRSVYFAAFFLLLTPMLQAQEFGNKTVPHKVVYKLKQAQLQSALPANALSMTQAHQLIGAEKVRQKFPHATGVRVPENARLKKPTVDLTLIYELSYNAAFSFEEVQTALLRTGQVDYVEPLYIREPLHQPNDPASDSTKTTQFYLKQVQAYGGWTVEKGDTTMVIGVLDTGFRLTHRDLQAKVKHTYSDPIDGIDNDGDGFIDNFTGWDFGDDDNNVSFADKANGSAEHGTAVAGVAAAATNNGSGMAGMGYNALYMPLKVFSSNPGGSFGGYEAIVYAADKGCKVINISWGGTGSSKYEQDIINYAVLEKDALVVAAAGNTNAHVYIYPAAYDNVLSVGGASSTDLKYRTHTYNYNIDLISPSAGIYTTGINSDSAYFVVGGTSFAAPTVAGGAALVRTHFPELNARQVAERLRASTDNIYTLPGNKPYFEMLGTGRFNLKKALKLLNLKSVRCLTFAPRPKQRMAAGQSIVIDADFVNFLAPTSALQITLTSLSPYVSIEQGSLAPGQLGTMAGAATGERPFVIHISEDAPMNHTVYLRLGYADDGYADFQHFELLVNQGFATLTANNLHLSLNSEGNLGYDRNRKLGIGAKYRGRMPVLFESSLMLATEGGLVADNLQDSKKKYDQDFVPLQLARLHENTPLAEQEVRSLMQTNLTGFPKLEVKTVGYAWSSAPDQDYVIVEYQITNKSTDTIQELHAGLYADWNIYNYFKNAVVWNDSLQMSYAFSTIASYPYAAIKILTPEQQIFHATADDTAENDSTVLKDGSYTNAEKYKLIANGKRRLSAGGTTGADVAHVFGGTTLNVAPDQTKTIAFAILAGEDLKALKLHAEAAQQKYRSIKSGAAPAAATFNICAADTVEIVPAGGRNFHFYADAAGKNLLATGFRYTVAASAQSSTIYVANADSVLTSIAVPVEVQVEPAPKASFAAPYAQTNTALQLTDKSAYATAWEWDFGDGGTSTDQHPIHTFRKPGSYNVKLTVTDKLNCQRHTLTQTLQVFATAPNLYPNPVKDYLALALTEPLTPATTPVLTLRDVTGKVVAAPFSSADEFHVYYDLRALSPGVYHVHVTYLGTSYTRRVLVRR</sequence>
<dbReference type="InterPro" id="IPR022398">
    <property type="entry name" value="Peptidase_S8_His-AS"/>
</dbReference>
<feature type="signal peptide" evidence="7">
    <location>
        <begin position="1"/>
        <end position="27"/>
    </location>
</feature>
<dbReference type="EMBL" id="FPCA01000001">
    <property type="protein sequence ID" value="SFU52732.1"/>
    <property type="molecule type" value="Genomic_DNA"/>
</dbReference>
<keyword evidence="3 5" id="KW-0378">Hydrolase</keyword>
<feature type="domain" description="PKD" evidence="8">
    <location>
        <begin position="957"/>
        <end position="992"/>
    </location>
</feature>
<reference evidence="10" key="1">
    <citation type="submission" date="2016-10" db="EMBL/GenBank/DDBJ databases">
        <authorList>
            <person name="Varghese N."/>
        </authorList>
    </citation>
    <scope>NUCLEOTIDE SEQUENCE [LARGE SCALE GENOMIC DNA]</scope>
    <source>
        <strain evidence="10">DSM 18820</strain>
    </source>
</reference>
<dbReference type="Proteomes" id="UP000182491">
    <property type="component" value="Unassembled WGS sequence"/>
</dbReference>
<dbReference type="Gene3D" id="3.40.50.200">
    <property type="entry name" value="Peptidase S8/S53 domain"/>
    <property type="match status" value="1"/>
</dbReference>
<evidence type="ECO:0000256" key="5">
    <source>
        <dbReference type="PROSITE-ProRule" id="PRU01240"/>
    </source>
</evidence>
<evidence type="ECO:0000256" key="3">
    <source>
        <dbReference type="ARBA" id="ARBA00022801"/>
    </source>
</evidence>
<evidence type="ECO:0000256" key="7">
    <source>
        <dbReference type="SAM" id="SignalP"/>
    </source>
</evidence>
<feature type="active site" description="Charge relay system" evidence="5">
    <location>
        <position position="393"/>
    </location>
</feature>
<dbReference type="InterPro" id="IPR000209">
    <property type="entry name" value="Peptidase_S8/S53_dom"/>
</dbReference>
<evidence type="ECO:0000256" key="2">
    <source>
        <dbReference type="ARBA" id="ARBA00022670"/>
    </source>
</evidence>
<dbReference type="PROSITE" id="PS00136">
    <property type="entry name" value="SUBTILASE_ASP"/>
    <property type="match status" value="1"/>
</dbReference>
<dbReference type="PROSITE" id="PS51892">
    <property type="entry name" value="SUBTILASE"/>
    <property type="match status" value="1"/>
</dbReference>
<keyword evidence="4 5" id="KW-0720">Serine protease</keyword>
<dbReference type="PROSITE" id="PS00137">
    <property type="entry name" value="SUBTILASE_HIS"/>
    <property type="match status" value="1"/>
</dbReference>